<dbReference type="PATRIC" id="fig|1123500.6.peg.1216"/>
<comment type="pathway">
    <text evidence="2">Cofactor biosynthesis; thiamine diphosphate biosynthesis.</text>
</comment>
<dbReference type="PANTHER" id="PTHR43198:SF2">
    <property type="entry name" value="SI:CH1073-67J19.1-RELATED"/>
    <property type="match status" value="1"/>
</dbReference>
<dbReference type="GO" id="GO:0009229">
    <property type="term" value="P:thiamine diphosphate biosynthetic process"/>
    <property type="evidence" value="ECO:0007669"/>
    <property type="project" value="UniProtKB-UniPathway"/>
</dbReference>
<dbReference type="EC" id="3.5.99.2" evidence="5"/>
<evidence type="ECO:0000256" key="4">
    <source>
        <dbReference type="ARBA" id="ARBA00011881"/>
    </source>
</evidence>
<feature type="domain" description="Thiaminase-2/PQQC" evidence="9">
    <location>
        <begin position="89"/>
        <end position="201"/>
    </location>
</feature>
<evidence type="ECO:0000256" key="8">
    <source>
        <dbReference type="ARBA" id="ARBA00048337"/>
    </source>
</evidence>
<gene>
    <name evidence="10" type="ORF">IV68_GL001217</name>
</gene>
<dbReference type="InterPro" id="IPR050967">
    <property type="entry name" value="Thiamine_Salvage_TenA"/>
</dbReference>
<keyword evidence="11" id="KW-1185">Reference proteome</keyword>
<dbReference type="GO" id="GO:0050334">
    <property type="term" value="F:thiaminase activity"/>
    <property type="evidence" value="ECO:0007669"/>
    <property type="project" value="UniProtKB-EC"/>
</dbReference>
<dbReference type="STRING" id="1123500.GCA_000420365_01338"/>
<accession>A0A0R2FTH0</accession>
<sequence length="205" mass="23922">MQVHKRLQEMSAPILSDILSTPFLQGLQMGELPQAVRNNYVYQDDYYLEQFEEATKLVEGRLPGWLLRQRPQIVFEDLAHQALMPSENMGQVSINQDNQTYVTFLLDQAKRADPMYGVLALLPCTESYYLIAKTLGHSHTGAYQGWLDFYRGADYHHLVTWYWQIVDTLHSPAQIEANWDEYCAVYQRAYQAEYDFWLAAWPEGE</sequence>
<comment type="subunit">
    <text evidence="4">Homotetramer.</text>
</comment>
<dbReference type="AlphaFoldDB" id="A0A0R2FTH0"/>
<dbReference type="InterPro" id="IPR004305">
    <property type="entry name" value="Thiaminase-2/PQQC"/>
</dbReference>
<dbReference type="Proteomes" id="UP000051296">
    <property type="component" value="Unassembled WGS sequence"/>
</dbReference>
<evidence type="ECO:0000313" key="10">
    <source>
        <dbReference type="EMBL" id="KRN30790.1"/>
    </source>
</evidence>
<comment type="catalytic activity">
    <reaction evidence="8">
        <text>thiamine + H2O = 5-(2-hydroxyethyl)-4-methylthiazole + 4-amino-5-hydroxymethyl-2-methylpyrimidine + H(+)</text>
        <dbReference type="Rhea" id="RHEA:17509"/>
        <dbReference type="ChEBI" id="CHEBI:15377"/>
        <dbReference type="ChEBI" id="CHEBI:15378"/>
        <dbReference type="ChEBI" id="CHEBI:16892"/>
        <dbReference type="ChEBI" id="CHEBI:17957"/>
        <dbReference type="ChEBI" id="CHEBI:18385"/>
        <dbReference type="EC" id="3.5.99.2"/>
    </reaction>
</comment>
<dbReference type="CDD" id="cd16099">
    <property type="entry name" value="TenA_PqqC-like"/>
    <property type="match status" value="1"/>
</dbReference>
<reference evidence="10 11" key="1">
    <citation type="journal article" date="2015" name="Genome Announc.">
        <title>Expanding the biotechnology potential of lactobacilli through comparative genomics of 213 strains and associated genera.</title>
        <authorList>
            <person name="Sun Z."/>
            <person name="Harris H.M."/>
            <person name="McCann A."/>
            <person name="Guo C."/>
            <person name="Argimon S."/>
            <person name="Zhang W."/>
            <person name="Yang X."/>
            <person name="Jeffery I.B."/>
            <person name="Cooney J.C."/>
            <person name="Kagawa T.F."/>
            <person name="Liu W."/>
            <person name="Song Y."/>
            <person name="Salvetti E."/>
            <person name="Wrobel A."/>
            <person name="Rasinkangas P."/>
            <person name="Parkhill J."/>
            <person name="Rea M.C."/>
            <person name="O'Sullivan O."/>
            <person name="Ritari J."/>
            <person name="Douillard F.P."/>
            <person name="Paul Ross R."/>
            <person name="Yang R."/>
            <person name="Briner A.E."/>
            <person name="Felis G.E."/>
            <person name="de Vos W.M."/>
            <person name="Barrangou R."/>
            <person name="Klaenhammer T.R."/>
            <person name="Caufield P.W."/>
            <person name="Cui Y."/>
            <person name="Zhang H."/>
            <person name="O'Toole P.W."/>
        </authorList>
    </citation>
    <scope>NUCLEOTIDE SEQUENCE [LARGE SCALE GENOMIC DNA]</scope>
    <source>
        <strain evidence="10 11">DSM 20190</strain>
    </source>
</reference>
<dbReference type="PANTHER" id="PTHR43198">
    <property type="entry name" value="BIFUNCTIONAL TH2 PROTEIN"/>
    <property type="match status" value="1"/>
</dbReference>
<dbReference type="UniPathway" id="UPA00060"/>
<keyword evidence="7" id="KW-0784">Thiamine biosynthesis</keyword>
<dbReference type="RefSeq" id="WP_022792044.1">
    <property type="nucleotide sequence ID" value="NZ_ATUU01000005.1"/>
</dbReference>
<dbReference type="Pfam" id="PF03070">
    <property type="entry name" value="TENA_THI-4"/>
    <property type="match status" value="1"/>
</dbReference>
<evidence type="ECO:0000256" key="5">
    <source>
        <dbReference type="ARBA" id="ARBA00012684"/>
    </source>
</evidence>
<evidence type="ECO:0000259" key="9">
    <source>
        <dbReference type="Pfam" id="PF03070"/>
    </source>
</evidence>
<evidence type="ECO:0000256" key="2">
    <source>
        <dbReference type="ARBA" id="ARBA00004948"/>
    </source>
</evidence>
<dbReference type="Gene3D" id="1.20.910.10">
    <property type="entry name" value="Heme oxygenase-like"/>
    <property type="match status" value="1"/>
</dbReference>
<dbReference type="OrthoDB" id="34166at2"/>
<dbReference type="eggNOG" id="COG0819">
    <property type="taxonomic scope" value="Bacteria"/>
</dbReference>
<evidence type="ECO:0000256" key="1">
    <source>
        <dbReference type="ARBA" id="ARBA00001881"/>
    </source>
</evidence>
<protein>
    <recommendedName>
        <fullName evidence="6">Aminopyrimidine aminohydrolase</fullName>
        <ecNumber evidence="5">3.5.99.2</ecNumber>
    </recommendedName>
</protein>
<dbReference type="InterPro" id="IPR016084">
    <property type="entry name" value="Haem_Oase-like_multi-hlx"/>
</dbReference>
<comment type="catalytic activity">
    <reaction evidence="1">
        <text>4-amino-5-aminomethyl-2-methylpyrimidine + H2O = 4-amino-5-hydroxymethyl-2-methylpyrimidine + NH4(+)</text>
        <dbReference type="Rhea" id="RHEA:31799"/>
        <dbReference type="ChEBI" id="CHEBI:15377"/>
        <dbReference type="ChEBI" id="CHEBI:16892"/>
        <dbReference type="ChEBI" id="CHEBI:28938"/>
        <dbReference type="ChEBI" id="CHEBI:63416"/>
        <dbReference type="EC" id="3.5.99.2"/>
    </reaction>
</comment>
<evidence type="ECO:0000256" key="6">
    <source>
        <dbReference type="ARBA" id="ARBA00013647"/>
    </source>
</evidence>
<comment type="caution">
    <text evidence="10">The sequence shown here is derived from an EMBL/GenBank/DDBJ whole genome shotgun (WGS) entry which is preliminary data.</text>
</comment>
<comment type="similarity">
    <text evidence="3">Belongs to the TenA family.</text>
</comment>
<dbReference type="GO" id="GO:0009228">
    <property type="term" value="P:thiamine biosynthetic process"/>
    <property type="evidence" value="ECO:0007669"/>
    <property type="project" value="UniProtKB-KW"/>
</dbReference>
<evidence type="ECO:0000256" key="7">
    <source>
        <dbReference type="ARBA" id="ARBA00022977"/>
    </source>
</evidence>
<dbReference type="GO" id="GO:0005829">
    <property type="term" value="C:cytosol"/>
    <property type="evidence" value="ECO:0007669"/>
    <property type="project" value="TreeGrafter"/>
</dbReference>
<proteinExistence type="inferred from homology"/>
<evidence type="ECO:0000313" key="11">
    <source>
        <dbReference type="Proteomes" id="UP000051296"/>
    </source>
</evidence>
<dbReference type="EMBL" id="JQAX01000005">
    <property type="protein sequence ID" value="KRN30790.1"/>
    <property type="molecule type" value="Genomic_DNA"/>
</dbReference>
<dbReference type="SUPFAM" id="SSF48613">
    <property type="entry name" value="Heme oxygenase-like"/>
    <property type="match status" value="1"/>
</dbReference>
<dbReference type="InParanoid" id="A0A0R2FTH0"/>
<organism evidence="10 11">
    <name type="scientific">Weissella halotolerans DSM 20190</name>
    <dbReference type="NCBI Taxonomy" id="1123500"/>
    <lineage>
        <taxon>Bacteria</taxon>
        <taxon>Bacillati</taxon>
        <taxon>Bacillota</taxon>
        <taxon>Bacilli</taxon>
        <taxon>Lactobacillales</taxon>
        <taxon>Lactobacillaceae</taxon>
        <taxon>Weissella</taxon>
    </lineage>
</organism>
<evidence type="ECO:0000256" key="3">
    <source>
        <dbReference type="ARBA" id="ARBA00010264"/>
    </source>
</evidence>
<name>A0A0R2FTH0_9LACO</name>